<keyword evidence="1" id="KW-0812">Transmembrane</keyword>
<feature type="transmembrane region" description="Helical" evidence="1">
    <location>
        <begin position="63"/>
        <end position="80"/>
    </location>
</feature>
<evidence type="ECO:0000256" key="1">
    <source>
        <dbReference type="SAM" id="Phobius"/>
    </source>
</evidence>
<proteinExistence type="predicted"/>
<protein>
    <submittedName>
        <fullName evidence="2">Uncharacterized protein</fullName>
    </submittedName>
</protein>
<gene>
    <name evidence="2" type="ORF">F0L68_06775</name>
</gene>
<keyword evidence="1" id="KW-1133">Transmembrane helix</keyword>
<evidence type="ECO:0000313" key="2">
    <source>
        <dbReference type="EMBL" id="KAA2264782.1"/>
    </source>
</evidence>
<dbReference type="Proteomes" id="UP000323454">
    <property type="component" value="Unassembled WGS sequence"/>
</dbReference>
<evidence type="ECO:0000313" key="3">
    <source>
        <dbReference type="Proteomes" id="UP000323454"/>
    </source>
</evidence>
<sequence length="109" mass="11192">MTRDRGGRPVELVIAAALLVGFGLFGAFAGIALMAAGPMAALSTVGGCLVALLAWCAWLGSSLARGTLLVILVIGAALLLTQHRFWPVGVLAAGGLTFVASPRVRAWYD</sequence>
<reference evidence="2 3" key="2">
    <citation type="submission" date="2019-09" db="EMBL/GenBank/DDBJ databases">
        <authorList>
            <person name="Jin C."/>
        </authorList>
    </citation>
    <scope>NUCLEOTIDE SEQUENCE [LARGE SCALE GENOMIC DNA]</scope>
    <source>
        <strain evidence="2 3">AN110305</strain>
    </source>
</reference>
<dbReference type="EMBL" id="VUOB01000010">
    <property type="protein sequence ID" value="KAA2264782.1"/>
    <property type="molecule type" value="Genomic_DNA"/>
</dbReference>
<feature type="transmembrane region" description="Helical" evidence="1">
    <location>
        <begin position="39"/>
        <end position="58"/>
    </location>
</feature>
<comment type="caution">
    <text evidence="2">The sequence shown here is derived from an EMBL/GenBank/DDBJ whole genome shotgun (WGS) entry which is preliminary data.</text>
</comment>
<dbReference type="AlphaFoldDB" id="A0A5B2XPJ1"/>
<keyword evidence="1" id="KW-0472">Membrane</keyword>
<name>A0A5B2XPJ1_9PSEU</name>
<dbReference type="RefSeq" id="WP_149848581.1">
    <property type="nucleotide sequence ID" value="NZ_VUOB01000010.1"/>
</dbReference>
<feature type="transmembrane region" description="Helical" evidence="1">
    <location>
        <begin position="12"/>
        <end position="33"/>
    </location>
</feature>
<accession>A0A5B2XPJ1</accession>
<reference evidence="2 3" key="1">
    <citation type="submission" date="2019-09" db="EMBL/GenBank/DDBJ databases">
        <title>Goodfellowia gen. nov., a new genus of the Pseudonocardineae related to Actinoalloteichus, containing Goodfellowia coeruleoviolacea gen. nov., comb. nov. gen. nov., comb. nov.</title>
        <authorList>
            <person name="Labeda D."/>
        </authorList>
    </citation>
    <scope>NUCLEOTIDE SEQUENCE [LARGE SCALE GENOMIC DNA]</scope>
    <source>
        <strain evidence="2 3">AN110305</strain>
    </source>
</reference>
<organism evidence="2 3">
    <name type="scientific">Solihabitans fulvus</name>
    <dbReference type="NCBI Taxonomy" id="1892852"/>
    <lineage>
        <taxon>Bacteria</taxon>
        <taxon>Bacillati</taxon>
        <taxon>Actinomycetota</taxon>
        <taxon>Actinomycetes</taxon>
        <taxon>Pseudonocardiales</taxon>
        <taxon>Pseudonocardiaceae</taxon>
        <taxon>Solihabitans</taxon>
    </lineage>
</organism>
<keyword evidence="3" id="KW-1185">Reference proteome</keyword>